<accession>A0A818YGZ8</accession>
<keyword evidence="7" id="KW-0325">Glycoprotein</keyword>
<keyword evidence="5 9" id="KW-1133">Transmembrane helix</keyword>
<dbReference type="Gene3D" id="2.40.10.500">
    <property type="match status" value="1"/>
</dbReference>
<comment type="subcellular location">
    <subcellularLocation>
        <location evidence="1">Membrane</location>
    </subcellularLocation>
</comment>
<evidence type="ECO:0000256" key="2">
    <source>
        <dbReference type="ARBA" id="ARBA00022692"/>
    </source>
</evidence>
<feature type="repeat" description="NHL" evidence="8">
    <location>
        <begin position="1147"/>
        <end position="1184"/>
    </location>
</feature>
<dbReference type="Gene3D" id="3.40.50.720">
    <property type="entry name" value="NAD(P)-binding Rossmann-like Domain"/>
    <property type="match status" value="1"/>
</dbReference>
<dbReference type="Pfam" id="PF01436">
    <property type="entry name" value="NHL"/>
    <property type="match status" value="2"/>
</dbReference>
<evidence type="ECO:0000313" key="14">
    <source>
        <dbReference type="Proteomes" id="UP000663874"/>
    </source>
</evidence>
<organism evidence="13 14">
    <name type="scientific">Rotaria sordida</name>
    <dbReference type="NCBI Taxonomy" id="392033"/>
    <lineage>
        <taxon>Eukaryota</taxon>
        <taxon>Metazoa</taxon>
        <taxon>Spiralia</taxon>
        <taxon>Gnathifera</taxon>
        <taxon>Rotifera</taxon>
        <taxon>Eurotatoria</taxon>
        <taxon>Bdelloidea</taxon>
        <taxon>Philodinida</taxon>
        <taxon>Philodinidae</taxon>
        <taxon>Rotaria</taxon>
    </lineage>
</organism>
<evidence type="ECO:0000256" key="1">
    <source>
        <dbReference type="ARBA" id="ARBA00004370"/>
    </source>
</evidence>
<dbReference type="InterPro" id="IPR001258">
    <property type="entry name" value="NHL_repeat"/>
</dbReference>
<dbReference type="PROSITE" id="PS51125">
    <property type="entry name" value="NHL"/>
    <property type="match status" value="2"/>
</dbReference>
<keyword evidence="4" id="KW-0677">Repeat</keyword>
<feature type="transmembrane region" description="Helical" evidence="9">
    <location>
        <begin position="705"/>
        <end position="726"/>
    </location>
</feature>
<dbReference type="Pfam" id="PF07993">
    <property type="entry name" value="NAD_binding_4"/>
    <property type="match status" value="1"/>
</dbReference>
<feature type="transmembrane region" description="Helical" evidence="9">
    <location>
        <begin position="646"/>
        <end position="669"/>
    </location>
</feature>
<sequence length="1195" mass="132728">MISKCNLLLVSIVLVAILCCWATTSVDETRNISMMTDDKDDHVKRNGKYLNYLRLPDGQCHNCSTYKCTNHKSNMGGSEWCIMLFPDALAHCDTDPNCGGYTMTTAEWFHKKYDKNGQVAVHLAKSGQKPISCLLSEWSSYEKQNVIRDTPVTYGITTCGNNNQETCEKSQNFNYMFVSNSNAVESTSSYSCYNHLNKFENKDFKCILPMVDGIALCNSDDQCEGFMINTDENWQKKFLNNGMQTVQLFGKGVTYTPSGTWPKKESLRQHEIPSRLIIGFEPFTPENGLLTSTMKPCRHKLAAYYGDRLKSSSAIEQRLKTIIETTTKQALLNKKDEHFFISTDGDSLTAVCLSHMIEHDLGISVPISILLQPDITIQHPTIETLLSDSELQLDITVGQRKNSSTSPTLIFITGTTGFAGAFLLAELLSVYSRECKFVCLVRYQPSMNPLDRIRENLLFYKIWKEDFQERIIPLKEIIRLATHTIGCIPIHYISTLSVLSSSVNKEVSTEEIAPDSLISGYAQNLLVMSVAILILLSWVSGLYLYALDHADPVTSMPVFCKMRIYVLQASALTYRWCLTVACFDRFALTTVNVNLRNLAQVSIARRAVIVIVAVWTVLPMHSLILYNLRGNTCGIIYSSTGALYHSIFTTVAAAILPAAIMATCALLIYRNLLRKQKQRQLMNGSQERTGPNEKQRLQSRRDQQVLLMLLIQAICYVGTTTPLMGIQQIRNVPPIIEENKIMVLYQRKLLILDIDGTMIFAEEKANVIDMQVEQQHHFELDNGSILVWKRPESQSISIGWQSSTVLSTSGYEFAPIDEQALFLLETNIDSITSCAQLCHSMSLCRIFDYDDQSHRCRIFEGDITTMGTVIISSSSHSYVGIIELSPEHFANQGRPCLFCENSRYLTCINSTCQCQPNTYFNGLMCQTTSLQSGTTVAGFGNGTAGSSLTALNSPWGIAIGIDGSLYVSDYGNNRVIKLQEGSLIGAITVGTGIAGNSADQINLPLELYVDSSSNIYVVDNDNYRVMLWGKNATMGTMVAGTGTQGSTSNRFREPTGLSVDSIRNVYVSDFTTHRIMKWAPNATFGTMVAGTGILGNTSQQLNQPAGLYFDEFNSYLYIADVSNHRIQRYYLGGSTNITTVAGGNGLGIGNHQLNTPYGICVSKKTGDVYIADTYNHRVQLWTPGATNGVTIAGIV</sequence>
<name>A0A818YGZ8_9BILA</name>
<dbReference type="Pfam" id="PF00024">
    <property type="entry name" value="PAN_1"/>
    <property type="match status" value="1"/>
</dbReference>
<feature type="transmembrane region" description="Helical" evidence="9">
    <location>
        <begin position="607"/>
        <end position="626"/>
    </location>
</feature>
<reference evidence="13" key="1">
    <citation type="submission" date="2021-02" db="EMBL/GenBank/DDBJ databases">
        <authorList>
            <person name="Nowell W R."/>
        </authorList>
    </citation>
    <scope>NUCLEOTIDE SEQUENCE</scope>
</reference>
<evidence type="ECO:0000256" key="7">
    <source>
        <dbReference type="ARBA" id="ARBA00023180"/>
    </source>
</evidence>
<dbReference type="InterPro" id="IPR009081">
    <property type="entry name" value="PP-bd_ACP"/>
</dbReference>
<dbReference type="InterPro" id="IPR017452">
    <property type="entry name" value="GPCR_Rhodpsn_7TM"/>
</dbReference>
<feature type="domain" description="Carrier" evidence="11">
    <location>
        <begin position="313"/>
        <end position="393"/>
    </location>
</feature>
<proteinExistence type="predicted"/>
<dbReference type="Gene3D" id="1.20.1070.10">
    <property type="entry name" value="Rhodopsin 7-helix transmembrane proteins"/>
    <property type="match status" value="1"/>
</dbReference>
<protein>
    <submittedName>
        <fullName evidence="13">Uncharacterized protein</fullName>
    </submittedName>
</protein>
<feature type="transmembrane region" description="Helical" evidence="9">
    <location>
        <begin position="409"/>
        <end position="428"/>
    </location>
</feature>
<dbReference type="SUPFAM" id="SSF101898">
    <property type="entry name" value="NHL repeat"/>
    <property type="match status" value="1"/>
</dbReference>
<evidence type="ECO:0000313" key="13">
    <source>
        <dbReference type="EMBL" id="CAF3750789.1"/>
    </source>
</evidence>
<evidence type="ECO:0000256" key="9">
    <source>
        <dbReference type="SAM" id="Phobius"/>
    </source>
</evidence>
<dbReference type="GO" id="GO:0016020">
    <property type="term" value="C:membrane"/>
    <property type="evidence" value="ECO:0007669"/>
    <property type="project" value="UniProtKB-SubCell"/>
</dbReference>
<feature type="transmembrane region" description="Helical" evidence="9">
    <location>
        <begin position="525"/>
        <end position="545"/>
    </location>
</feature>
<keyword evidence="2 9" id="KW-0812">Transmembrane</keyword>
<dbReference type="EMBL" id="CAJOBE010001512">
    <property type="protein sequence ID" value="CAF3750789.1"/>
    <property type="molecule type" value="Genomic_DNA"/>
</dbReference>
<dbReference type="Gene3D" id="2.120.10.30">
    <property type="entry name" value="TolB, C-terminal domain"/>
    <property type="match status" value="1"/>
</dbReference>
<dbReference type="InterPro" id="IPR000276">
    <property type="entry name" value="GPCR_Rhodpsn"/>
</dbReference>
<dbReference type="PROSITE" id="PS50262">
    <property type="entry name" value="G_PROTEIN_RECEP_F1_2"/>
    <property type="match status" value="1"/>
</dbReference>
<feature type="transmembrane region" description="Helical" evidence="9">
    <location>
        <begin position="565"/>
        <end position="586"/>
    </location>
</feature>
<evidence type="ECO:0000256" key="8">
    <source>
        <dbReference type="PROSITE-ProRule" id="PRU00504"/>
    </source>
</evidence>
<evidence type="ECO:0000256" key="3">
    <source>
        <dbReference type="ARBA" id="ARBA00022729"/>
    </source>
</evidence>
<comment type="caution">
    <text evidence="13">The sequence shown here is derived from an EMBL/GenBank/DDBJ whole genome shotgun (WGS) entry which is preliminary data.</text>
</comment>
<feature type="signal peptide" evidence="10">
    <location>
        <begin position="1"/>
        <end position="22"/>
    </location>
</feature>
<dbReference type="SUPFAM" id="SSF81321">
    <property type="entry name" value="Family A G protein-coupled receptor-like"/>
    <property type="match status" value="1"/>
</dbReference>
<dbReference type="GO" id="GO:0004930">
    <property type="term" value="F:G protein-coupled receptor activity"/>
    <property type="evidence" value="ECO:0007669"/>
    <property type="project" value="InterPro"/>
</dbReference>
<dbReference type="InterPro" id="IPR011042">
    <property type="entry name" value="6-blade_b-propeller_TolB-like"/>
</dbReference>
<dbReference type="PANTHER" id="PTHR10680">
    <property type="entry name" value="PEPTIDYL-GLYCINE ALPHA-AMIDATING MONOOXYGENASE"/>
    <property type="match status" value="1"/>
</dbReference>
<dbReference type="InterPro" id="IPR003609">
    <property type="entry name" value="Pan_app"/>
</dbReference>
<gene>
    <name evidence="13" type="ORF">FNK824_LOCUS12233</name>
</gene>
<dbReference type="InterPro" id="IPR013120">
    <property type="entry name" value="FAR_NAD-bd"/>
</dbReference>
<feature type="domain" description="G-protein coupled receptors family 1 profile" evidence="12">
    <location>
        <begin position="493"/>
        <end position="717"/>
    </location>
</feature>
<dbReference type="CDD" id="cd00637">
    <property type="entry name" value="7tm_classA_rhodopsin-like"/>
    <property type="match status" value="1"/>
</dbReference>
<dbReference type="Proteomes" id="UP000663874">
    <property type="component" value="Unassembled WGS sequence"/>
</dbReference>
<evidence type="ECO:0000259" key="11">
    <source>
        <dbReference type="PROSITE" id="PS50075"/>
    </source>
</evidence>
<evidence type="ECO:0000256" key="5">
    <source>
        <dbReference type="ARBA" id="ARBA00022989"/>
    </source>
</evidence>
<dbReference type="CDD" id="cd05819">
    <property type="entry name" value="NHL"/>
    <property type="match status" value="1"/>
</dbReference>
<dbReference type="PANTHER" id="PTHR10680:SF14">
    <property type="entry name" value="PEPTIDYL-GLYCINE ALPHA-AMIDATING MONOOXYGENASE"/>
    <property type="match status" value="1"/>
</dbReference>
<keyword evidence="6 9" id="KW-0472">Membrane</keyword>
<dbReference type="Pfam" id="PF00550">
    <property type="entry name" value="PP-binding"/>
    <property type="match status" value="1"/>
</dbReference>
<evidence type="ECO:0000256" key="4">
    <source>
        <dbReference type="ARBA" id="ARBA00022737"/>
    </source>
</evidence>
<feature type="chain" id="PRO_5032583134" evidence="10">
    <location>
        <begin position="23"/>
        <end position="1195"/>
    </location>
</feature>
<feature type="repeat" description="NHL" evidence="8">
    <location>
        <begin position="951"/>
        <end position="981"/>
    </location>
</feature>
<dbReference type="PROSITE" id="PS50075">
    <property type="entry name" value="CARRIER"/>
    <property type="match status" value="1"/>
</dbReference>
<dbReference type="Pfam" id="PF00001">
    <property type="entry name" value="7tm_1"/>
    <property type="match status" value="1"/>
</dbReference>
<dbReference type="AlphaFoldDB" id="A0A818YGZ8"/>
<evidence type="ECO:0000256" key="10">
    <source>
        <dbReference type="SAM" id="SignalP"/>
    </source>
</evidence>
<evidence type="ECO:0000259" key="12">
    <source>
        <dbReference type="PROSITE" id="PS50262"/>
    </source>
</evidence>
<keyword evidence="3 10" id="KW-0732">Signal</keyword>
<evidence type="ECO:0000256" key="6">
    <source>
        <dbReference type="ARBA" id="ARBA00023136"/>
    </source>
</evidence>